<protein>
    <submittedName>
        <fullName evidence="1">Uncharacterized protein</fullName>
    </submittedName>
</protein>
<organism evidence="1 2">
    <name type="scientific">Xenoophorus captivus</name>
    <dbReference type="NCBI Taxonomy" id="1517983"/>
    <lineage>
        <taxon>Eukaryota</taxon>
        <taxon>Metazoa</taxon>
        <taxon>Chordata</taxon>
        <taxon>Craniata</taxon>
        <taxon>Vertebrata</taxon>
        <taxon>Euteleostomi</taxon>
        <taxon>Actinopterygii</taxon>
        <taxon>Neopterygii</taxon>
        <taxon>Teleostei</taxon>
        <taxon>Neoteleostei</taxon>
        <taxon>Acanthomorphata</taxon>
        <taxon>Ovalentaria</taxon>
        <taxon>Atherinomorphae</taxon>
        <taxon>Cyprinodontiformes</taxon>
        <taxon>Goodeidae</taxon>
        <taxon>Xenoophorus</taxon>
    </lineage>
</organism>
<evidence type="ECO:0000313" key="1">
    <source>
        <dbReference type="EMBL" id="MEQ2203518.1"/>
    </source>
</evidence>
<accession>A0ABV0R7B5</accession>
<reference evidence="1 2" key="1">
    <citation type="submission" date="2021-06" db="EMBL/GenBank/DDBJ databases">
        <authorList>
            <person name="Palmer J.M."/>
        </authorList>
    </citation>
    <scope>NUCLEOTIDE SEQUENCE [LARGE SCALE GENOMIC DNA]</scope>
    <source>
        <strain evidence="1 2">XC_2019</strain>
        <tissue evidence="1">Muscle</tissue>
    </source>
</reference>
<dbReference type="EMBL" id="JAHRIN010034619">
    <property type="protein sequence ID" value="MEQ2203518.1"/>
    <property type="molecule type" value="Genomic_DNA"/>
</dbReference>
<evidence type="ECO:0000313" key="2">
    <source>
        <dbReference type="Proteomes" id="UP001434883"/>
    </source>
</evidence>
<dbReference type="Proteomes" id="UP001434883">
    <property type="component" value="Unassembled WGS sequence"/>
</dbReference>
<name>A0ABV0R7B5_9TELE</name>
<proteinExistence type="predicted"/>
<gene>
    <name evidence="1" type="ORF">XENOCAPTIV_000143</name>
</gene>
<sequence length="102" mass="11623">MPWASSSHIGYTHGGYMRHSSSNCEYGYLANAQESRRFTGTDRLRLLQCVITGSDSAKSCQIIYVTKQSLPTHGITRTLPDTRHDALKYVLRFWYMVEGWGC</sequence>
<keyword evidence="2" id="KW-1185">Reference proteome</keyword>
<comment type="caution">
    <text evidence="1">The sequence shown here is derived from an EMBL/GenBank/DDBJ whole genome shotgun (WGS) entry which is preliminary data.</text>
</comment>